<dbReference type="PRINTS" id="PR00289">
    <property type="entry name" value="DISINTEGRIN"/>
</dbReference>
<feature type="domain" description="Peptidase M12B" evidence="16">
    <location>
        <begin position="191"/>
        <end position="390"/>
    </location>
</feature>
<dbReference type="PROSITE" id="PS00427">
    <property type="entry name" value="DISINTEGRIN_1"/>
    <property type="match status" value="1"/>
</dbReference>
<organism evidence="17 18">
    <name type="scientific">Microcaecilia unicolor</name>
    <dbReference type="NCBI Taxonomy" id="1415580"/>
    <lineage>
        <taxon>Eukaryota</taxon>
        <taxon>Metazoa</taxon>
        <taxon>Chordata</taxon>
        <taxon>Craniata</taxon>
        <taxon>Vertebrata</taxon>
        <taxon>Euteleostomi</taxon>
        <taxon>Amphibia</taxon>
        <taxon>Gymnophiona</taxon>
        <taxon>Siphonopidae</taxon>
        <taxon>Microcaecilia</taxon>
    </lineage>
</organism>
<dbReference type="PROSITE" id="PS50215">
    <property type="entry name" value="ADAM_MEPRO"/>
    <property type="match status" value="1"/>
</dbReference>
<dbReference type="SUPFAM" id="SSF55486">
    <property type="entry name" value="Metalloproteases ('zincins'), catalytic domain"/>
    <property type="match status" value="1"/>
</dbReference>
<keyword evidence="17" id="KW-1185">Reference proteome</keyword>
<dbReference type="Proteomes" id="UP000515156">
    <property type="component" value="Chromosome 4"/>
</dbReference>
<feature type="disulfide bond" evidence="10">
    <location>
        <begin position="594"/>
        <end position="614"/>
    </location>
</feature>
<dbReference type="Pfam" id="PF01562">
    <property type="entry name" value="Pep_M12B_propep"/>
    <property type="match status" value="1"/>
</dbReference>
<evidence type="ECO:0000256" key="1">
    <source>
        <dbReference type="ARBA" id="ARBA00001947"/>
    </source>
</evidence>
<dbReference type="InterPro" id="IPR024079">
    <property type="entry name" value="MetalloPept_cat_dom_sf"/>
</dbReference>
<dbReference type="Pfam" id="PF08516">
    <property type="entry name" value="ADAM_CR"/>
    <property type="match status" value="1"/>
</dbReference>
<feature type="binding site" evidence="12">
    <location>
        <position position="331"/>
    </location>
    <ligand>
        <name>Zn(2+)</name>
        <dbReference type="ChEBI" id="CHEBI:29105"/>
        <note>catalytic</note>
    </ligand>
</feature>
<dbReference type="InterPro" id="IPR036436">
    <property type="entry name" value="Disintegrin_dom_sf"/>
</dbReference>
<dbReference type="InterPro" id="IPR001762">
    <property type="entry name" value="Disintegrin_dom"/>
</dbReference>
<feature type="active site" evidence="12">
    <location>
        <position position="328"/>
    </location>
</feature>
<dbReference type="SMART" id="SM00050">
    <property type="entry name" value="DISIN"/>
    <property type="match status" value="2"/>
</dbReference>
<keyword evidence="11" id="KW-0245">EGF-like domain</keyword>
<dbReference type="PROSITE" id="PS50026">
    <property type="entry name" value="EGF_3"/>
    <property type="match status" value="1"/>
</dbReference>
<feature type="disulfide bond" evidence="11">
    <location>
        <begin position="745"/>
        <end position="755"/>
    </location>
</feature>
<feature type="domain" description="EGF-like" evidence="14">
    <location>
        <begin position="741"/>
        <end position="773"/>
    </location>
</feature>
<evidence type="ECO:0000256" key="13">
    <source>
        <dbReference type="SAM" id="SignalP"/>
    </source>
</evidence>
<keyword evidence="9 11" id="KW-1015">Disulfide bond</keyword>
<evidence type="ECO:0000259" key="15">
    <source>
        <dbReference type="PROSITE" id="PS50214"/>
    </source>
</evidence>
<evidence type="ECO:0000256" key="7">
    <source>
        <dbReference type="ARBA" id="ARBA00022989"/>
    </source>
</evidence>
<evidence type="ECO:0000256" key="12">
    <source>
        <dbReference type="PROSITE-ProRule" id="PRU00276"/>
    </source>
</evidence>
<evidence type="ECO:0000313" key="17">
    <source>
        <dbReference type="Proteomes" id="UP000515156"/>
    </source>
</evidence>
<evidence type="ECO:0000256" key="11">
    <source>
        <dbReference type="PROSITE-ProRule" id="PRU00076"/>
    </source>
</evidence>
<dbReference type="Gene3D" id="3.40.390.10">
    <property type="entry name" value="Collagenase (Catalytic Domain)"/>
    <property type="match status" value="1"/>
</dbReference>
<dbReference type="InterPro" id="IPR018358">
    <property type="entry name" value="Disintegrin_CS"/>
</dbReference>
<evidence type="ECO:0000313" key="18">
    <source>
        <dbReference type="RefSeq" id="XP_030058364.1"/>
    </source>
</evidence>
<dbReference type="Pfam" id="PF00200">
    <property type="entry name" value="Disintegrin"/>
    <property type="match status" value="1"/>
</dbReference>
<dbReference type="GeneID" id="115469717"/>
<evidence type="ECO:0000256" key="2">
    <source>
        <dbReference type="ARBA" id="ARBA00004479"/>
    </source>
</evidence>
<keyword evidence="13" id="KW-0732">Signal</keyword>
<sequence>MNLVLLSTLLLILQDQVHGRSTLAGVKSYEVVYPRKVHTQYKRDTGGIYPDITQYELTIDGKKMLMHLERTEELTADNYSETVYLPNGDAETSIVPDKDHCYYHGHIKNEDDSLVSISTCDGLSGYIKIGDQVYLIEPLQHTDNEEHAVYKHEDLERVPKACAVPDSQSSAQIKMESFLPGNTDGLFPTMNYIEFYVVMDHSMYKKYNYNQQALKKRIFQIINHANLLYKPLNVSLVLVGSEIWTTKDLITVNPSITVSLESFALWTLNDLRRRKNFDDTFLITDFDFDGPAVGVAYIGAMCSQYASNGIVQDTSEDATEVGLILAHEMGHNLGMNHDSASCSCKSGPGRCIMEPSNNNDFILKEFSSCSFQYYKDFISKPGTTCTRNKPSNKDIATTSGCGNMIVQVGEECDCGSPEECNDPCCNAKPVLIKKAGIVCRPAKHECDLNDACDGQSAQCPADKYRLNGSPCKNNQGYCYMGKCPTLQDQCNVFGPTSDIVDSLLTIVDISLVDLATSAESPRTACQIAVRVCNHELQCQCEEGWAPPNCDVLLFPKECNDPCCNAKTCTLKEGAKCSSGECCENCQIKKAGIVCRPAKHECDLNDACDGQSAQCPADKYRLNGSPCKNNQGYCYMGKCPTLQDQCNVFGPTMDSGTEGCFRLNAQEDRKPIGYCKKEGDKYLPCALKDILCGRLFCSDRASFQKCLFASSPSGDALLVTNGTKCGSEQMCFNSQCKSIDKEWIHCSEKCKGHAVCNHELQCQCEEGWAPPNCDVLLFPKIAT</sequence>
<evidence type="ECO:0000256" key="4">
    <source>
        <dbReference type="ARBA" id="ARBA00022723"/>
    </source>
</evidence>
<evidence type="ECO:0000256" key="3">
    <source>
        <dbReference type="ARBA" id="ARBA00022692"/>
    </source>
</evidence>
<dbReference type="InterPro" id="IPR006586">
    <property type="entry name" value="ADAM_Cys-rich"/>
</dbReference>
<proteinExistence type="predicted"/>
<evidence type="ECO:0000256" key="9">
    <source>
        <dbReference type="ARBA" id="ARBA00023157"/>
    </source>
</evidence>
<dbReference type="FunFam" id="3.40.390.10:FF:000002">
    <property type="entry name" value="Disintegrin and metalloproteinase domain-containing protein 22"/>
    <property type="match status" value="1"/>
</dbReference>
<dbReference type="CDD" id="cd04269">
    <property type="entry name" value="ZnMc_adamalysin_II_like"/>
    <property type="match status" value="1"/>
</dbReference>
<dbReference type="InterPro" id="IPR002870">
    <property type="entry name" value="Peptidase_M12B_N"/>
</dbReference>
<feature type="disulfide bond" evidence="11">
    <location>
        <begin position="763"/>
        <end position="772"/>
    </location>
</feature>
<accession>A0A6P7Y6J4</accession>
<feature type="domain" description="Disintegrin" evidence="15">
    <location>
        <begin position="398"/>
        <end position="467"/>
    </location>
</feature>
<reference evidence="18" key="1">
    <citation type="submission" date="2025-08" db="UniProtKB">
        <authorList>
            <consortium name="RefSeq"/>
        </authorList>
    </citation>
    <scope>IDENTIFICATION</scope>
</reference>
<dbReference type="GO" id="GO:0005886">
    <property type="term" value="C:plasma membrane"/>
    <property type="evidence" value="ECO:0007669"/>
    <property type="project" value="TreeGrafter"/>
</dbReference>
<dbReference type="InterPro" id="IPR000742">
    <property type="entry name" value="EGF"/>
</dbReference>
<evidence type="ECO:0000256" key="5">
    <source>
        <dbReference type="ARBA" id="ARBA00022801"/>
    </source>
</evidence>
<dbReference type="KEGG" id="muo:115469717"/>
<comment type="cofactor">
    <cofactor evidence="1">
        <name>Zn(2+)</name>
        <dbReference type="ChEBI" id="CHEBI:29105"/>
    </cofactor>
</comment>
<comment type="subcellular location">
    <subcellularLocation>
        <location evidence="2">Membrane</location>
        <topology evidence="2">Single-pass type I membrane protein</topology>
    </subcellularLocation>
</comment>
<keyword evidence="5" id="KW-0378">Hydrolase</keyword>
<dbReference type="PROSITE" id="PS01186">
    <property type="entry name" value="EGF_2"/>
    <property type="match status" value="1"/>
</dbReference>
<dbReference type="RefSeq" id="XP_030058364.1">
    <property type="nucleotide sequence ID" value="XM_030202504.1"/>
</dbReference>
<dbReference type="Pfam" id="PF01421">
    <property type="entry name" value="Reprolysin"/>
    <property type="match status" value="1"/>
</dbReference>
<dbReference type="PROSITE" id="PS50214">
    <property type="entry name" value="DISINTEGRIN_2"/>
    <property type="match status" value="2"/>
</dbReference>
<feature type="signal peptide" evidence="13">
    <location>
        <begin position="1"/>
        <end position="19"/>
    </location>
</feature>
<feature type="binding site" evidence="12">
    <location>
        <position position="337"/>
    </location>
    <ligand>
        <name>Zn(2+)</name>
        <dbReference type="ChEBI" id="CHEBI:29105"/>
        <note>catalytic</note>
    </ligand>
</feature>
<name>A0A6P7Y6J4_9AMPH</name>
<feature type="binding site" evidence="12">
    <location>
        <position position="327"/>
    </location>
    <ligand>
        <name>Zn(2+)</name>
        <dbReference type="ChEBI" id="CHEBI:29105"/>
        <note>catalytic</note>
    </ligand>
</feature>
<dbReference type="Gene3D" id="4.10.70.10">
    <property type="entry name" value="Disintegrin domain"/>
    <property type="match status" value="3"/>
</dbReference>
<evidence type="ECO:0000259" key="16">
    <source>
        <dbReference type="PROSITE" id="PS50215"/>
    </source>
</evidence>
<dbReference type="PANTHER" id="PTHR11905:SF32">
    <property type="entry name" value="DISINTEGRIN AND METALLOPROTEINASE DOMAIN-CONTAINING PROTEIN 28"/>
    <property type="match status" value="1"/>
</dbReference>
<keyword evidence="8" id="KW-0472">Membrane</keyword>
<dbReference type="GO" id="GO:0006508">
    <property type="term" value="P:proteolysis"/>
    <property type="evidence" value="ECO:0007669"/>
    <property type="project" value="InterPro"/>
</dbReference>
<feature type="disulfide bond" evidence="10">
    <location>
        <begin position="439"/>
        <end position="459"/>
    </location>
</feature>
<evidence type="ECO:0000259" key="14">
    <source>
        <dbReference type="PROSITE" id="PS50026"/>
    </source>
</evidence>
<dbReference type="InterPro" id="IPR034027">
    <property type="entry name" value="Reprolysin_adamalysin"/>
</dbReference>
<evidence type="ECO:0000256" key="8">
    <source>
        <dbReference type="ARBA" id="ARBA00023136"/>
    </source>
</evidence>
<dbReference type="AlphaFoldDB" id="A0A6P7Y6J4"/>
<feature type="chain" id="PRO_5027833485" evidence="13">
    <location>
        <begin position="20"/>
        <end position="782"/>
    </location>
</feature>
<dbReference type="SMART" id="SM00608">
    <property type="entry name" value="ACR"/>
    <property type="match status" value="1"/>
</dbReference>
<keyword evidence="3" id="KW-0812">Transmembrane</keyword>
<dbReference type="PANTHER" id="PTHR11905">
    <property type="entry name" value="ADAM A DISINTEGRIN AND METALLOPROTEASE DOMAIN"/>
    <property type="match status" value="1"/>
</dbReference>
<keyword evidence="4 12" id="KW-0479">Metal-binding</keyword>
<gene>
    <name evidence="18" type="primary">LOC115469717</name>
</gene>
<dbReference type="InParanoid" id="A0A6P7Y6J4"/>
<dbReference type="InterPro" id="IPR001590">
    <property type="entry name" value="Peptidase_M12B"/>
</dbReference>
<evidence type="ECO:0000256" key="6">
    <source>
        <dbReference type="ARBA" id="ARBA00022833"/>
    </source>
</evidence>
<dbReference type="SUPFAM" id="SSF57552">
    <property type="entry name" value="Blood coagulation inhibitor (disintegrin)"/>
    <property type="match status" value="2"/>
</dbReference>
<dbReference type="OrthoDB" id="5951731at2759"/>
<dbReference type="GO" id="GO:0004222">
    <property type="term" value="F:metalloendopeptidase activity"/>
    <property type="evidence" value="ECO:0007669"/>
    <property type="project" value="InterPro"/>
</dbReference>
<protein>
    <submittedName>
        <fullName evidence="18">Zinc metalloproteinase-disintegrin-like brevilysin H2a</fullName>
    </submittedName>
</protein>
<evidence type="ECO:0000256" key="10">
    <source>
        <dbReference type="PROSITE-ProRule" id="PRU00068"/>
    </source>
</evidence>
<comment type="caution">
    <text evidence="11">Lacks conserved residue(s) required for the propagation of feature annotation.</text>
</comment>
<keyword evidence="6 12" id="KW-0862">Zinc</keyword>
<feature type="domain" description="Disintegrin" evidence="15">
    <location>
        <begin position="537"/>
        <end position="622"/>
    </location>
</feature>
<keyword evidence="7" id="KW-1133">Transmembrane helix</keyword>
<dbReference type="GO" id="GO:0046872">
    <property type="term" value="F:metal ion binding"/>
    <property type="evidence" value="ECO:0007669"/>
    <property type="project" value="UniProtKB-KW"/>
</dbReference>